<evidence type="ECO:0000256" key="14">
    <source>
        <dbReference type="RuleBase" id="RU003738"/>
    </source>
</evidence>
<dbReference type="GO" id="GO:0030170">
    <property type="term" value="F:pyridoxal phosphate binding"/>
    <property type="evidence" value="ECO:0007669"/>
    <property type="project" value="UniProtKB-UniRule"/>
</dbReference>
<dbReference type="CDD" id="cd06828">
    <property type="entry name" value="PLPDE_III_DapDC"/>
    <property type="match status" value="1"/>
</dbReference>
<evidence type="ECO:0000256" key="13">
    <source>
        <dbReference type="PIRSR" id="PIRSR600183-50"/>
    </source>
</evidence>
<dbReference type="Proteomes" id="UP000653156">
    <property type="component" value="Chromosome"/>
</dbReference>
<evidence type="ECO:0000256" key="11">
    <source>
        <dbReference type="ARBA" id="ARBA00074972"/>
    </source>
</evidence>
<dbReference type="InterPro" id="IPR022657">
    <property type="entry name" value="De-COase2_CS"/>
</dbReference>
<comment type="similarity">
    <text evidence="9 12">Belongs to the Orn/Lys/Arg decarboxylase class-II family. LysA subfamily.</text>
</comment>
<feature type="binding site" evidence="12">
    <location>
        <position position="337"/>
    </location>
    <ligand>
        <name>substrate</name>
    </ligand>
</feature>
<sequence length="410" mass="43605">MTDTLHCEQVPLPDLAAAYGTPLYVYSTQALTDALGHYQHAFAALNPLICYAVKANGNLSILRHFARLGCGFDIVSGGELARVLAAGGSAAKTIFSGVGKSVAEIEYALQQGVLCFNVESLPELDRINAVAARLGKTAPISLRINPDVDAQTHPYISTGLKANKFGIAFADALAAYQHAASLPHLRITGIDCHIGSQLTNLSPLVEALERLLVLVDTLAAQGIALQHIDIGGGVGIVYDNEEVPDLAAYAQAVAERLAGRKLKLMLEPGRSLVGNAGLLLTQVEFIKHGEEKDFVIVDAAMNDLLRPSLYDAHHRIEPVQQKAIAPICADVVGPICETGDFLGKARTLAVEPGDLLAIHSAGAYTASMASNYNTRPRAAEVLVHGHQHRLIRERETVAQLLAGEQACLAD</sequence>
<evidence type="ECO:0000259" key="16">
    <source>
        <dbReference type="Pfam" id="PF02784"/>
    </source>
</evidence>
<comment type="function">
    <text evidence="12">Specifically catalyzes the decarboxylation of meso-diaminopimelate (meso-DAP) to L-lysine.</text>
</comment>
<evidence type="ECO:0000256" key="5">
    <source>
        <dbReference type="ARBA" id="ARBA00023154"/>
    </source>
</evidence>
<evidence type="ECO:0000256" key="10">
    <source>
        <dbReference type="ARBA" id="ARBA00066427"/>
    </source>
</evidence>
<evidence type="ECO:0000256" key="1">
    <source>
        <dbReference type="ARBA" id="ARBA00001933"/>
    </source>
</evidence>
<proteinExistence type="inferred from homology"/>
<feature type="domain" description="Orn/DAP/Arg decarboxylase 2 C-terminal" evidence="15">
    <location>
        <begin position="24"/>
        <end position="362"/>
    </location>
</feature>
<feature type="binding site" evidence="12">
    <location>
        <position position="270"/>
    </location>
    <ligand>
        <name>substrate</name>
    </ligand>
</feature>
<dbReference type="SUPFAM" id="SSF51419">
    <property type="entry name" value="PLP-binding barrel"/>
    <property type="match status" value="1"/>
</dbReference>
<evidence type="ECO:0000256" key="7">
    <source>
        <dbReference type="ARBA" id="ARBA00050464"/>
    </source>
</evidence>
<dbReference type="EC" id="4.1.1.20" evidence="10 12"/>
<evidence type="ECO:0000256" key="6">
    <source>
        <dbReference type="ARBA" id="ARBA00023239"/>
    </source>
</evidence>
<dbReference type="AlphaFoldDB" id="A0A892ZLL9"/>
<keyword evidence="2 12" id="KW-0028">Amino-acid biosynthesis</keyword>
<keyword evidence="6 12" id="KW-0456">Lyase</keyword>
<keyword evidence="5 12" id="KW-0457">Lysine biosynthesis</keyword>
<dbReference type="InterPro" id="IPR002986">
    <property type="entry name" value="DAP_deCOOHase_LysA"/>
</dbReference>
<dbReference type="InterPro" id="IPR022643">
    <property type="entry name" value="De-COase2_C"/>
</dbReference>
<evidence type="ECO:0000256" key="12">
    <source>
        <dbReference type="HAMAP-Rule" id="MF_02120"/>
    </source>
</evidence>
<comment type="catalytic activity">
    <reaction evidence="7 12 14">
        <text>meso-2,6-diaminopimelate + H(+) = L-lysine + CO2</text>
        <dbReference type="Rhea" id="RHEA:15101"/>
        <dbReference type="ChEBI" id="CHEBI:15378"/>
        <dbReference type="ChEBI" id="CHEBI:16526"/>
        <dbReference type="ChEBI" id="CHEBI:32551"/>
        <dbReference type="ChEBI" id="CHEBI:57791"/>
        <dbReference type="EC" id="4.1.1.20"/>
    </reaction>
</comment>
<dbReference type="KEGG" id="ptes:JQU52_04110"/>
<feature type="binding site" evidence="12">
    <location>
        <position position="310"/>
    </location>
    <ligand>
        <name>substrate</name>
    </ligand>
</feature>
<evidence type="ECO:0000313" key="18">
    <source>
        <dbReference type="Proteomes" id="UP000653156"/>
    </source>
</evidence>
<feature type="active site" description="Proton donor" evidence="13">
    <location>
        <position position="336"/>
    </location>
</feature>
<dbReference type="FunFam" id="2.40.37.10:FF:000003">
    <property type="entry name" value="Diaminopimelate decarboxylase"/>
    <property type="match status" value="1"/>
</dbReference>
<dbReference type="HAMAP" id="MF_02120">
    <property type="entry name" value="LysA"/>
    <property type="match status" value="1"/>
</dbReference>
<comment type="cofactor">
    <cofactor evidence="1 12 13 14">
        <name>pyridoxal 5'-phosphate</name>
        <dbReference type="ChEBI" id="CHEBI:597326"/>
    </cofactor>
</comment>
<protein>
    <recommendedName>
        <fullName evidence="11 12">Diaminopimelate decarboxylase</fullName>
        <shortName evidence="12">DAP decarboxylase</shortName>
        <shortName evidence="12">DAPDC</shortName>
        <ecNumber evidence="10 12">4.1.1.20</ecNumber>
    </recommendedName>
</protein>
<dbReference type="RefSeq" id="WP_230339869.1">
    <property type="nucleotide sequence ID" value="NZ_CP069798.1"/>
</dbReference>
<evidence type="ECO:0000256" key="8">
    <source>
        <dbReference type="ARBA" id="ARBA00060643"/>
    </source>
</evidence>
<dbReference type="Pfam" id="PF00278">
    <property type="entry name" value="Orn_DAP_Arg_deC"/>
    <property type="match status" value="1"/>
</dbReference>
<keyword evidence="3 12" id="KW-0210">Decarboxylase</keyword>
<dbReference type="PANTHER" id="PTHR43727">
    <property type="entry name" value="DIAMINOPIMELATE DECARBOXYLASE"/>
    <property type="match status" value="1"/>
</dbReference>
<dbReference type="SUPFAM" id="SSF50621">
    <property type="entry name" value="Alanine racemase C-terminal domain-like"/>
    <property type="match status" value="1"/>
</dbReference>
<dbReference type="NCBIfam" id="TIGR01048">
    <property type="entry name" value="lysA"/>
    <property type="match status" value="1"/>
</dbReference>
<dbReference type="PRINTS" id="PR01181">
    <property type="entry name" value="DAPDCRBXLASE"/>
</dbReference>
<dbReference type="InterPro" id="IPR009006">
    <property type="entry name" value="Ala_racemase/Decarboxylase_C"/>
</dbReference>
<evidence type="ECO:0000313" key="17">
    <source>
        <dbReference type="EMBL" id="QRQ82586.1"/>
    </source>
</evidence>
<feature type="binding site" evidence="12">
    <location>
        <begin position="267"/>
        <end position="270"/>
    </location>
    <ligand>
        <name>pyridoxal 5'-phosphate</name>
        <dbReference type="ChEBI" id="CHEBI:597326"/>
    </ligand>
</feature>
<organism evidence="17 18">
    <name type="scientific">Paralysiella testudinis</name>
    <dbReference type="NCBI Taxonomy" id="2809020"/>
    <lineage>
        <taxon>Bacteria</taxon>
        <taxon>Pseudomonadati</taxon>
        <taxon>Pseudomonadota</taxon>
        <taxon>Betaproteobacteria</taxon>
        <taxon>Neisseriales</taxon>
        <taxon>Neisseriaceae</taxon>
        <taxon>Paralysiella</taxon>
    </lineage>
</organism>
<dbReference type="PROSITE" id="PS00879">
    <property type="entry name" value="ODR_DC_2_2"/>
    <property type="match status" value="1"/>
</dbReference>
<dbReference type="InterPro" id="IPR022644">
    <property type="entry name" value="De-COase2_N"/>
</dbReference>
<reference evidence="17" key="1">
    <citation type="submission" date="2021-02" db="EMBL/GenBank/DDBJ databases">
        <title>Neisseriaceae sp. 26B isolated from the cloaca of a Common Toad-headed Turtle (Mesoclemmys nasuta).</title>
        <authorList>
            <person name="Spergser J."/>
            <person name="Busse H.-J."/>
        </authorList>
    </citation>
    <scope>NUCLEOTIDE SEQUENCE</scope>
    <source>
        <strain evidence="17">26B</strain>
    </source>
</reference>
<gene>
    <name evidence="12 17" type="primary">lysA</name>
    <name evidence="17" type="ORF">JQU52_04110</name>
</gene>
<dbReference type="EMBL" id="CP069798">
    <property type="protein sequence ID" value="QRQ82586.1"/>
    <property type="molecule type" value="Genomic_DNA"/>
</dbReference>
<dbReference type="Gene3D" id="3.20.20.10">
    <property type="entry name" value="Alanine racemase"/>
    <property type="match status" value="1"/>
</dbReference>
<dbReference type="Gene3D" id="2.40.37.10">
    <property type="entry name" value="Lyase, Ornithine Decarboxylase, Chain A, domain 1"/>
    <property type="match status" value="1"/>
</dbReference>
<comment type="subunit">
    <text evidence="12">Homodimer.</text>
</comment>
<name>A0A892ZLL9_9NEIS</name>
<feature type="binding site" evidence="12">
    <location>
        <position position="233"/>
    </location>
    <ligand>
        <name>pyridoxal 5'-phosphate</name>
        <dbReference type="ChEBI" id="CHEBI:597326"/>
    </ligand>
</feature>
<feature type="domain" description="Orn/DAP/Arg decarboxylase 2 N-terminal" evidence="16">
    <location>
        <begin position="37"/>
        <end position="273"/>
    </location>
</feature>
<dbReference type="InterPro" id="IPR029066">
    <property type="entry name" value="PLP-binding_barrel"/>
</dbReference>
<dbReference type="PRINTS" id="PR01179">
    <property type="entry name" value="ODADCRBXLASE"/>
</dbReference>
<comment type="pathway">
    <text evidence="8 12 14">Amino-acid biosynthesis; L-lysine biosynthesis via DAP pathway; L-lysine from DL-2,6-diaminopimelate: step 1/1.</text>
</comment>
<evidence type="ECO:0000256" key="3">
    <source>
        <dbReference type="ARBA" id="ARBA00022793"/>
    </source>
</evidence>
<accession>A0A892ZLL9</accession>
<evidence type="ECO:0000259" key="15">
    <source>
        <dbReference type="Pfam" id="PF00278"/>
    </source>
</evidence>
<evidence type="ECO:0000256" key="9">
    <source>
        <dbReference type="ARBA" id="ARBA00060983"/>
    </source>
</evidence>
<feature type="modified residue" description="N6-(pyridoxal phosphate)lysine" evidence="12 13">
    <location>
        <position position="54"/>
    </location>
</feature>
<evidence type="ECO:0000256" key="2">
    <source>
        <dbReference type="ARBA" id="ARBA00022605"/>
    </source>
</evidence>
<feature type="binding site" evidence="12">
    <location>
        <position position="364"/>
    </location>
    <ligand>
        <name>pyridoxal 5'-phosphate</name>
        <dbReference type="ChEBI" id="CHEBI:597326"/>
    </ligand>
</feature>
<dbReference type="FunFam" id="3.20.20.10:FF:000003">
    <property type="entry name" value="Diaminopimelate decarboxylase"/>
    <property type="match status" value="1"/>
</dbReference>
<dbReference type="InterPro" id="IPR000183">
    <property type="entry name" value="Orn/DAP/Arg_de-COase"/>
</dbReference>
<dbReference type="UniPathway" id="UPA00034">
    <property type="reaction ID" value="UER00027"/>
</dbReference>
<keyword evidence="18" id="KW-1185">Reference proteome</keyword>
<dbReference type="PANTHER" id="PTHR43727:SF2">
    <property type="entry name" value="GROUP IV DECARBOXYLASE"/>
    <property type="match status" value="1"/>
</dbReference>
<evidence type="ECO:0000256" key="4">
    <source>
        <dbReference type="ARBA" id="ARBA00022898"/>
    </source>
</evidence>
<feature type="binding site" evidence="12">
    <location>
        <position position="364"/>
    </location>
    <ligand>
        <name>substrate</name>
    </ligand>
</feature>
<dbReference type="GO" id="GO:0008836">
    <property type="term" value="F:diaminopimelate decarboxylase activity"/>
    <property type="evidence" value="ECO:0007669"/>
    <property type="project" value="UniProtKB-UniRule"/>
</dbReference>
<dbReference type="GO" id="GO:0009089">
    <property type="term" value="P:lysine biosynthetic process via diaminopimelate"/>
    <property type="evidence" value="ECO:0007669"/>
    <property type="project" value="UniProtKB-UniRule"/>
</dbReference>
<dbReference type="Pfam" id="PF02784">
    <property type="entry name" value="Orn_Arg_deC_N"/>
    <property type="match status" value="1"/>
</dbReference>
<feature type="binding site" evidence="12">
    <location>
        <position position="306"/>
    </location>
    <ligand>
        <name>substrate</name>
    </ligand>
</feature>
<keyword evidence="4 12" id="KW-0663">Pyridoxal phosphate</keyword>